<gene>
    <name evidence="1" type="ORF">BJX68DRAFT_40705</name>
</gene>
<comment type="caution">
    <text evidence="1">The sequence shown here is derived from an EMBL/GenBank/DDBJ whole genome shotgun (WGS) entry which is preliminary data.</text>
</comment>
<dbReference type="GeneID" id="98164289"/>
<proteinExistence type="predicted"/>
<evidence type="ECO:0000313" key="1">
    <source>
        <dbReference type="EMBL" id="KAL2854201.1"/>
    </source>
</evidence>
<dbReference type="SUPFAM" id="SSF53167">
    <property type="entry name" value="Purine and uridine phosphorylases"/>
    <property type="match status" value="1"/>
</dbReference>
<protein>
    <submittedName>
        <fullName evidence="1">Uncharacterized protein</fullName>
    </submittedName>
</protein>
<dbReference type="RefSeq" id="XP_070901366.1">
    <property type="nucleotide sequence ID" value="XM_071049125.1"/>
</dbReference>
<dbReference type="Gene3D" id="3.40.50.1580">
    <property type="entry name" value="Nucleoside phosphorylase domain"/>
    <property type="match status" value="1"/>
</dbReference>
<organism evidence="1 2">
    <name type="scientific">Aspergillus pseudodeflectus</name>
    <dbReference type="NCBI Taxonomy" id="176178"/>
    <lineage>
        <taxon>Eukaryota</taxon>
        <taxon>Fungi</taxon>
        <taxon>Dikarya</taxon>
        <taxon>Ascomycota</taxon>
        <taxon>Pezizomycotina</taxon>
        <taxon>Eurotiomycetes</taxon>
        <taxon>Eurotiomycetidae</taxon>
        <taxon>Eurotiales</taxon>
        <taxon>Aspergillaceae</taxon>
        <taxon>Aspergillus</taxon>
        <taxon>Aspergillus subgen. Nidulantes</taxon>
    </lineage>
</organism>
<name>A0ABR4KPK2_9EURO</name>
<keyword evidence="2" id="KW-1185">Reference proteome</keyword>
<evidence type="ECO:0000313" key="2">
    <source>
        <dbReference type="Proteomes" id="UP001610444"/>
    </source>
</evidence>
<sequence length="166" mass="18643">MKRRRPCPTNFTIGWIRPLALEYTAAKRVLDEEYDDSDSEYTTGRIHNHENVVCCSPAGVMGTNPAAAAATRMIAAFPSLSPFFSSVLRTAPRVTSLTYGWVTLSSVSRPDSMEVSFNMILEDSPGRISAIWVDEYALPRLIDRCLKIQLQLGHPRYQRPYARVSC</sequence>
<dbReference type="PANTHER" id="PTHR46082:SF6">
    <property type="entry name" value="AAA+ ATPASE DOMAIN-CONTAINING PROTEIN-RELATED"/>
    <property type="match status" value="1"/>
</dbReference>
<dbReference type="InterPro" id="IPR035994">
    <property type="entry name" value="Nucleoside_phosphorylase_sf"/>
</dbReference>
<dbReference type="EMBL" id="JBFXLR010000012">
    <property type="protein sequence ID" value="KAL2854201.1"/>
    <property type="molecule type" value="Genomic_DNA"/>
</dbReference>
<dbReference type="InterPro" id="IPR053137">
    <property type="entry name" value="NLR-like"/>
</dbReference>
<reference evidence="1 2" key="1">
    <citation type="submission" date="2024-07" db="EMBL/GenBank/DDBJ databases">
        <title>Section-level genome sequencing and comparative genomics of Aspergillus sections Usti and Cavernicolus.</title>
        <authorList>
            <consortium name="Lawrence Berkeley National Laboratory"/>
            <person name="Nybo J.L."/>
            <person name="Vesth T.C."/>
            <person name="Theobald S."/>
            <person name="Frisvad J.C."/>
            <person name="Larsen T.O."/>
            <person name="Kjaerboelling I."/>
            <person name="Rothschild-Mancinelli K."/>
            <person name="Lyhne E.K."/>
            <person name="Kogle M.E."/>
            <person name="Barry K."/>
            <person name="Clum A."/>
            <person name="Na H."/>
            <person name="Ledsgaard L."/>
            <person name="Lin J."/>
            <person name="Lipzen A."/>
            <person name="Kuo A."/>
            <person name="Riley R."/>
            <person name="Mondo S."/>
            <person name="LaButti K."/>
            <person name="Haridas S."/>
            <person name="Pangalinan J."/>
            <person name="Salamov A.A."/>
            <person name="Simmons B.A."/>
            <person name="Magnuson J.K."/>
            <person name="Chen J."/>
            <person name="Drula E."/>
            <person name="Henrissat B."/>
            <person name="Wiebenga A."/>
            <person name="Lubbers R.J."/>
            <person name="Gomes A.C."/>
            <person name="Macurrencykelacurrency M.R."/>
            <person name="Stajich J."/>
            <person name="Grigoriev I.V."/>
            <person name="Mortensen U.H."/>
            <person name="De vries R.P."/>
            <person name="Baker S.E."/>
            <person name="Andersen M.R."/>
        </authorList>
    </citation>
    <scope>NUCLEOTIDE SEQUENCE [LARGE SCALE GENOMIC DNA]</scope>
    <source>
        <strain evidence="1 2">CBS 756.74</strain>
    </source>
</reference>
<dbReference type="PANTHER" id="PTHR46082">
    <property type="entry name" value="ATP/GTP-BINDING PROTEIN-RELATED"/>
    <property type="match status" value="1"/>
</dbReference>
<dbReference type="Proteomes" id="UP001610444">
    <property type="component" value="Unassembled WGS sequence"/>
</dbReference>
<accession>A0ABR4KPK2</accession>